<feature type="signal peptide" evidence="2">
    <location>
        <begin position="1"/>
        <end position="20"/>
    </location>
</feature>
<dbReference type="Proteomes" id="UP001500936">
    <property type="component" value="Unassembled WGS sequence"/>
</dbReference>
<feature type="region of interest" description="Disordered" evidence="1">
    <location>
        <begin position="49"/>
        <end position="70"/>
    </location>
</feature>
<dbReference type="RefSeq" id="WP_345264323.1">
    <property type="nucleotide sequence ID" value="NZ_BAABHB010000001.1"/>
</dbReference>
<dbReference type="EMBL" id="BAABHB010000001">
    <property type="protein sequence ID" value="GAA4398293.1"/>
    <property type="molecule type" value="Genomic_DNA"/>
</dbReference>
<sequence>MKKVLLCALLFVGTAAITKAAVCDENTGDDRERGKTEASQSLTWFGDRGFIPKRSRQNSSSDSPQPQSLVEKGIRFLFGTSLKKCDN</sequence>
<keyword evidence="4" id="KW-1185">Reference proteome</keyword>
<gene>
    <name evidence="3" type="ORF">GCM10023187_08810</name>
</gene>
<reference evidence="4" key="1">
    <citation type="journal article" date="2019" name="Int. J. Syst. Evol. Microbiol.">
        <title>The Global Catalogue of Microorganisms (GCM) 10K type strain sequencing project: providing services to taxonomists for standard genome sequencing and annotation.</title>
        <authorList>
            <consortium name="The Broad Institute Genomics Platform"/>
            <consortium name="The Broad Institute Genome Sequencing Center for Infectious Disease"/>
            <person name="Wu L."/>
            <person name="Ma J."/>
        </authorList>
    </citation>
    <scope>NUCLEOTIDE SEQUENCE [LARGE SCALE GENOMIC DNA]</scope>
    <source>
        <strain evidence="4">JCM 17925</strain>
    </source>
</reference>
<name>A0ABP8JZ90_9BACT</name>
<accession>A0ABP8JZ90</accession>
<evidence type="ECO:0000256" key="1">
    <source>
        <dbReference type="SAM" id="MobiDB-lite"/>
    </source>
</evidence>
<comment type="caution">
    <text evidence="3">The sequence shown here is derived from an EMBL/GenBank/DDBJ whole genome shotgun (WGS) entry which is preliminary data.</text>
</comment>
<protein>
    <submittedName>
        <fullName evidence="3">Uncharacterized protein</fullName>
    </submittedName>
</protein>
<evidence type="ECO:0000256" key="2">
    <source>
        <dbReference type="SAM" id="SignalP"/>
    </source>
</evidence>
<evidence type="ECO:0000313" key="4">
    <source>
        <dbReference type="Proteomes" id="UP001500936"/>
    </source>
</evidence>
<evidence type="ECO:0000313" key="3">
    <source>
        <dbReference type="EMBL" id="GAA4398293.1"/>
    </source>
</evidence>
<keyword evidence="2" id="KW-0732">Signal</keyword>
<organism evidence="3 4">
    <name type="scientific">Nibrella viscosa</name>
    <dbReference type="NCBI Taxonomy" id="1084524"/>
    <lineage>
        <taxon>Bacteria</taxon>
        <taxon>Pseudomonadati</taxon>
        <taxon>Bacteroidota</taxon>
        <taxon>Cytophagia</taxon>
        <taxon>Cytophagales</taxon>
        <taxon>Spirosomataceae</taxon>
        <taxon>Nibrella</taxon>
    </lineage>
</organism>
<feature type="compositionally biased region" description="Low complexity" evidence="1">
    <location>
        <begin position="57"/>
        <end position="68"/>
    </location>
</feature>
<proteinExistence type="predicted"/>
<feature type="chain" id="PRO_5046336669" evidence="2">
    <location>
        <begin position="21"/>
        <end position="87"/>
    </location>
</feature>